<evidence type="ECO:0000313" key="3">
    <source>
        <dbReference type="Proteomes" id="UP000269001"/>
    </source>
</evidence>
<sequence>MKRCHIVHFQLAFILSICSIYTVSVLIYSTLKPHSSPPHTVVYSNQQKRSQLTCTEAQENPQEEPILSNEALSQELLNVFGNDSLWARTLQQQPKTIKKFGKTHKSKTQKNKVSNPDPISASISTITSFLPFSNDINLGSNSDSDVYVQFLAKKQWVLRHDISIDTQQLFRYGSTSKNYSETTLNLNQKLQDNTLFSNQFSLNKSQDEEYYWANRTFQQYQFLKNHRLIYGIYSSGVYDQEKKDWELQLWGPYLSWRRPLWRSWIFIDNQISYYHDLTTTNKELQHVFSTTLQLEANF</sequence>
<comment type="caution">
    <text evidence="2">The sequence shown here is derived from an EMBL/GenBank/DDBJ whole genome shotgun (WGS) entry which is preliminary data.</text>
</comment>
<evidence type="ECO:0000256" key="1">
    <source>
        <dbReference type="SAM" id="Phobius"/>
    </source>
</evidence>
<dbReference type="AlphaFoldDB" id="A0A3A8EN35"/>
<dbReference type="Proteomes" id="UP000269001">
    <property type="component" value="Unassembled WGS sequence"/>
</dbReference>
<gene>
    <name evidence="2" type="ORF">D7V21_14160</name>
</gene>
<keyword evidence="1" id="KW-0472">Membrane</keyword>
<dbReference type="EMBL" id="RAXU01000021">
    <property type="protein sequence ID" value="RKG31384.1"/>
    <property type="molecule type" value="Genomic_DNA"/>
</dbReference>
<organism evidence="2 3">
    <name type="scientific">Acinetobacter guerrae</name>
    <dbReference type="NCBI Taxonomy" id="1843371"/>
    <lineage>
        <taxon>Bacteria</taxon>
        <taxon>Pseudomonadati</taxon>
        <taxon>Pseudomonadota</taxon>
        <taxon>Gammaproteobacteria</taxon>
        <taxon>Moraxellales</taxon>
        <taxon>Moraxellaceae</taxon>
        <taxon>Acinetobacter</taxon>
    </lineage>
</organism>
<name>A0A3A8EN35_9GAMM</name>
<feature type="transmembrane region" description="Helical" evidence="1">
    <location>
        <begin position="12"/>
        <end position="31"/>
    </location>
</feature>
<keyword evidence="1" id="KW-1133">Transmembrane helix</keyword>
<keyword evidence="1" id="KW-0812">Transmembrane</keyword>
<evidence type="ECO:0000313" key="2">
    <source>
        <dbReference type="EMBL" id="RKG31384.1"/>
    </source>
</evidence>
<proteinExistence type="predicted"/>
<reference evidence="2 3" key="1">
    <citation type="submission" date="2018-09" db="EMBL/GenBank/DDBJ databases">
        <title>The draft genome of Acinetobacter spp. strains.</title>
        <authorList>
            <person name="Qin J."/>
            <person name="Feng Y."/>
            <person name="Zong Z."/>
        </authorList>
    </citation>
    <scope>NUCLEOTIDE SEQUENCE [LARGE SCALE GENOMIC DNA]</scope>
    <source>
        <strain evidence="2 3">WCHAc060096</strain>
    </source>
</reference>
<dbReference type="RefSeq" id="WP_120371105.1">
    <property type="nucleotide sequence ID" value="NZ_RAXU01000021.1"/>
</dbReference>
<keyword evidence="3" id="KW-1185">Reference proteome</keyword>
<protein>
    <submittedName>
        <fullName evidence="2">Selenocysteine synthase</fullName>
    </submittedName>
</protein>
<accession>A0A3A8EN35</accession>